<evidence type="ECO:0000256" key="1">
    <source>
        <dbReference type="ARBA" id="ARBA00004141"/>
    </source>
</evidence>
<feature type="transmembrane region" description="Helical" evidence="8">
    <location>
        <begin position="141"/>
        <end position="159"/>
    </location>
</feature>
<feature type="transmembrane region" description="Helical" evidence="8">
    <location>
        <begin position="76"/>
        <end position="101"/>
    </location>
</feature>
<dbReference type="AlphaFoldDB" id="A0A316VLM9"/>
<reference evidence="10 11" key="1">
    <citation type="journal article" date="2018" name="Mol. Biol. Evol.">
        <title>Broad Genomic Sampling Reveals a Smut Pathogenic Ancestry of the Fungal Clade Ustilaginomycotina.</title>
        <authorList>
            <person name="Kijpornyongpan T."/>
            <person name="Mondo S.J."/>
            <person name="Barry K."/>
            <person name="Sandor L."/>
            <person name="Lee J."/>
            <person name="Lipzen A."/>
            <person name="Pangilinan J."/>
            <person name="LaButti K."/>
            <person name="Hainaut M."/>
            <person name="Henrissat B."/>
            <person name="Grigoriev I.V."/>
            <person name="Spatafora J.W."/>
            <person name="Aime M.C."/>
        </authorList>
    </citation>
    <scope>NUCLEOTIDE SEQUENCE [LARGE SCALE GENOMIC DNA]</scope>
    <source>
        <strain evidence="10 11">MCA 3882</strain>
    </source>
</reference>
<dbReference type="GeneID" id="37019979"/>
<dbReference type="STRING" id="1280837.A0A316VLM9"/>
<dbReference type="InterPro" id="IPR011691">
    <property type="entry name" value="Vesicle_transpt_SFT2"/>
</dbReference>
<keyword evidence="4 8" id="KW-0653">Protein transport</keyword>
<feature type="region of interest" description="Disordered" evidence="9">
    <location>
        <begin position="1"/>
        <end position="39"/>
    </location>
</feature>
<evidence type="ECO:0000256" key="4">
    <source>
        <dbReference type="ARBA" id="ARBA00022927"/>
    </source>
</evidence>
<comment type="subcellular location">
    <subcellularLocation>
        <location evidence="8">Golgi apparatus membrane</location>
        <topology evidence="8">Multi-pass membrane protein</topology>
    </subcellularLocation>
    <subcellularLocation>
        <location evidence="1">Membrane</location>
        <topology evidence="1">Multi-pass membrane protein</topology>
    </subcellularLocation>
</comment>
<organism evidence="10 11">
    <name type="scientific">Meira miltonrushii</name>
    <dbReference type="NCBI Taxonomy" id="1280837"/>
    <lineage>
        <taxon>Eukaryota</taxon>
        <taxon>Fungi</taxon>
        <taxon>Dikarya</taxon>
        <taxon>Basidiomycota</taxon>
        <taxon>Ustilaginomycotina</taxon>
        <taxon>Exobasidiomycetes</taxon>
        <taxon>Exobasidiales</taxon>
        <taxon>Brachybasidiaceae</taxon>
        <taxon>Meira</taxon>
    </lineage>
</organism>
<comment type="similarity">
    <text evidence="7 8">Belongs to the SFT2 family.</text>
</comment>
<dbReference type="FunCoup" id="A0A316VLM9">
    <property type="interactions" value="195"/>
</dbReference>
<protein>
    <recommendedName>
        <fullName evidence="8">Protein transport protein SFT2</fullName>
    </recommendedName>
</protein>
<evidence type="ECO:0000313" key="10">
    <source>
        <dbReference type="EMBL" id="PWN37293.1"/>
    </source>
</evidence>
<evidence type="ECO:0000256" key="7">
    <source>
        <dbReference type="ARBA" id="ARBA00025800"/>
    </source>
</evidence>
<dbReference type="GO" id="GO:0015031">
    <property type="term" value="P:protein transport"/>
    <property type="evidence" value="ECO:0007669"/>
    <property type="project" value="UniProtKB-KW"/>
</dbReference>
<dbReference type="PANTHER" id="PTHR23137:SF36">
    <property type="entry name" value="VESICLE TRANSPORT PROTEIN SFT2C"/>
    <property type="match status" value="1"/>
</dbReference>
<evidence type="ECO:0000313" key="11">
    <source>
        <dbReference type="Proteomes" id="UP000245771"/>
    </source>
</evidence>
<keyword evidence="8" id="KW-0333">Golgi apparatus</keyword>
<dbReference type="RefSeq" id="XP_025357595.1">
    <property type="nucleotide sequence ID" value="XM_025498198.1"/>
</dbReference>
<evidence type="ECO:0000256" key="5">
    <source>
        <dbReference type="ARBA" id="ARBA00022989"/>
    </source>
</evidence>
<evidence type="ECO:0000256" key="8">
    <source>
        <dbReference type="RuleBase" id="RU363111"/>
    </source>
</evidence>
<dbReference type="InterPro" id="IPR007305">
    <property type="entry name" value="Vesicle_transpt_Got1/SFT2"/>
</dbReference>
<dbReference type="GO" id="GO:0016192">
    <property type="term" value="P:vesicle-mediated transport"/>
    <property type="evidence" value="ECO:0007669"/>
    <property type="project" value="InterPro"/>
</dbReference>
<feature type="compositionally biased region" description="Polar residues" evidence="9">
    <location>
        <begin position="30"/>
        <end position="39"/>
    </location>
</feature>
<keyword evidence="2 8" id="KW-0813">Transport</keyword>
<keyword evidence="5 8" id="KW-1133">Transmembrane helix</keyword>
<dbReference type="PANTHER" id="PTHR23137">
    <property type="entry name" value="VESICLE TRANSPORT PROTEIN-RELATED"/>
    <property type="match status" value="1"/>
</dbReference>
<dbReference type="Proteomes" id="UP000245771">
    <property type="component" value="Unassembled WGS sequence"/>
</dbReference>
<evidence type="ECO:0000256" key="6">
    <source>
        <dbReference type="ARBA" id="ARBA00023136"/>
    </source>
</evidence>
<evidence type="ECO:0000256" key="3">
    <source>
        <dbReference type="ARBA" id="ARBA00022692"/>
    </source>
</evidence>
<name>A0A316VLM9_9BASI</name>
<proteinExistence type="inferred from homology"/>
<accession>A0A316VLM9</accession>
<feature type="transmembrane region" description="Helical" evidence="8">
    <location>
        <begin position="107"/>
        <end position="129"/>
    </location>
</feature>
<dbReference type="EMBL" id="KZ819602">
    <property type="protein sequence ID" value="PWN37293.1"/>
    <property type="molecule type" value="Genomic_DNA"/>
</dbReference>
<comment type="function">
    <text evidence="8">Nonessential protein required for the fusion of transport vesicles derived from the endocytic pathway with the Golgi complex.</text>
</comment>
<dbReference type="InParanoid" id="A0A316VLM9"/>
<dbReference type="GO" id="GO:0000139">
    <property type="term" value="C:Golgi membrane"/>
    <property type="evidence" value="ECO:0007669"/>
    <property type="project" value="UniProtKB-SubCell"/>
</dbReference>
<gene>
    <name evidence="10" type="ORF">FA14DRAFT_159410</name>
</gene>
<evidence type="ECO:0000256" key="2">
    <source>
        <dbReference type="ARBA" id="ARBA00022448"/>
    </source>
</evidence>
<feature type="transmembrane region" description="Helical" evidence="8">
    <location>
        <begin position="165"/>
        <end position="186"/>
    </location>
</feature>
<keyword evidence="11" id="KW-1185">Reference proteome</keyword>
<keyword evidence="6 8" id="KW-0472">Membrane</keyword>
<dbReference type="Pfam" id="PF04178">
    <property type="entry name" value="Got1"/>
    <property type="match status" value="1"/>
</dbReference>
<evidence type="ECO:0000256" key="9">
    <source>
        <dbReference type="SAM" id="MobiDB-lite"/>
    </source>
</evidence>
<dbReference type="OrthoDB" id="660759at2759"/>
<keyword evidence="3 8" id="KW-0812">Transmembrane</keyword>
<sequence>MSADPAEASFRSQLSGFRWAQGRTDDSRGANGTSSTGPASYLSTLGSSISGYVPLRSNERTNEEEAYLSLSRWERFLGFLACLGGSAICFFFSFLFLAPPIVRPRKFALAFSLGSLLFMVGFSILSGPIAHLKHILSKERLPFSAAYFGSLGLTLYFALGPKWTLPALIAAIVQICAILAYVAAYFPGGITTLRYGGSMILRGGASLLPI</sequence>